<dbReference type="PROSITE" id="PS50164">
    <property type="entry name" value="GIY_YIG"/>
    <property type="match status" value="1"/>
</dbReference>
<keyword evidence="2 8" id="KW-0255">Endonuclease</keyword>
<protein>
    <submittedName>
        <fullName evidence="13">Uncharacterized protein</fullName>
    </submittedName>
</protein>
<dbReference type="GO" id="GO:0000724">
    <property type="term" value="P:double-strand break repair via homologous recombination"/>
    <property type="evidence" value="ECO:0007669"/>
    <property type="project" value="TreeGrafter"/>
</dbReference>
<dbReference type="InterPro" id="IPR050381">
    <property type="entry name" value="SLX1_endonuclease"/>
</dbReference>
<comment type="cofactor">
    <cofactor evidence="8">
        <name>a divalent metal cation</name>
        <dbReference type="ChEBI" id="CHEBI:60240"/>
    </cofactor>
</comment>
<keyword evidence="5 8" id="KW-0233">DNA recombination</keyword>
<evidence type="ECO:0000313" key="13">
    <source>
        <dbReference type="EMBL" id="PGH04242.1"/>
    </source>
</evidence>
<comment type="function">
    <text evidence="8">Catalytic subunit of the SLX1-SLX4 structure-specific endonuclease that resolves DNA secondary structures generated during DNA repair and recombination. Has endonuclease activity towards branched DNA substrates, introducing single-strand cuts in duplex DNA close to junctions with ss-DNA.</text>
</comment>
<feature type="domain" description="GIY-YIG" evidence="12">
    <location>
        <begin position="14"/>
        <end position="96"/>
    </location>
</feature>
<evidence type="ECO:0000256" key="8">
    <source>
        <dbReference type="HAMAP-Rule" id="MF_03100"/>
    </source>
</evidence>
<evidence type="ECO:0000256" key="10">
    <source>
        <dbReference type="SAM" id="MobiDB-lite"/>
    </source>
</evidence>
<gene>
    <name evidence="13" type="ORF">GX51_03587</name>
</gene>
<dbReference type="STRING" id="2060905.A0A2B7X664"/>
<evidence type="ECO:0000256" key="3">
    <source>
        <dbReference type="ARBA" id="ARBA00022763"/>
    </source>
</evidence>
<dbReference type="FunFam" id="3.40.1440.10:FF:000006">
    <property type="entry name" value="Structure-specific endonuclease subunit SLX1"/>
    <property type="match status" value="1"/>
</dbReference>
<dbReference type="SUPFAM" id="SSF82771">
    <property type="entry name" value="GIY-YIG endonuclease"/>
    <property type="match status" value="1"/>
</dbReference>
<dbReference type="Proteomes" id="UP000224080">
    <property type="component" value="Unassembled WGS sequence"/>
</dbReference>
<evidence type="ECO:0000259" key="12">
    <source>
        <dbReference type="PROSITE" id="PS50164"/>
    </source>
</evidence>
<keyword evidence="7 8" id="KW-0539">Nucleus</keyword>
<proteinExistence type="inferred from homology"/>
<keyword evidence="3 8" id="KW-0227">DNA damage</keyword>
<comment type="subunit">
    <text evidence="8">Forms a heterodimer with SLX4.</text>
</comment>
<keyword evidence="9" id="KW-0863">Zinc-finger</keyword>
<dbReference type="Gene3D" id="3.40.1440.10">
    <property type="entry name" value="GIY-YIG endonuclease"/>
    <property type="match status" value="1"/>
</dbReference>
<feature type="region of interest" description="Disordered" evidence="10">
    <location>
        <begin position="34"/>
        <end position="58"/>
    </location>
</feature>
<dbReference type="Gene3D" id="3.30.40.10">
    <property type="entry name" value="Zinc/RING finger domain, C3HC4 (zinc finger)"/>
    <property type="match status" value="1"/>
</dbReference>
<dbReference type="GO" id="GO:0033557">
    <property type="term" value="C:Slx1-Slx4 complex"/>
    <property type="evidence" value="ECO:0007669"/>
    <property type="project" value="UniProtKB-UniRule"/>
</dbReference>
<dbReference type="GO" id="GO:0008270">
    <property type="term" value="F:zinc ion binding"/>
    <property type="evidence" value="ECO:0007669"/>
    <property type="project" value="UniProtKB-KW"/>
</dbReference>
<dbReference type="PANTHER" id="PTHR20208:SF10">
    <property type="entry name" value="STRUCTURE-SPECIFIC ENDONUCLEASE SUBUNIT SLX1"/>
    <property type="match status" value="1"/>
</dbReference>
<evidence type="ECO:0000256" key="9">
    <source>
        <dbReference type="PROSITE-ProRule" id="PRU00175"/>
    </source>
</evidence>
<keyword evidence="6 8" id="KW-0234">DNA repair</keyword>
<keyword evidence="1 8" id="KW-0540">Nuclease</keyword>
<keyword evidence="9" id="KW-0479">Metal-binding</keyword>
<comment type="caution">
    <text evidence="13">The sequence shown here is derived from an EMBL/GenBank/DDBJ whole genome shotgun (WGS) entry which is preliminary data.</text>
</comment>
<keyword evidence="9" id="KW-0862">Zinc</keyword>
<evidence type="ECO:0000256" key="5">
    <source>
        <dbReference type="ARBA" id="ARBA00023172"/>
    </source>
</evidence>
<dbReference type="PROSITE" id="PS50089">
    <property type="entry name" value="ZF_RING_2"/>
    <property type="match status" value="1"/>
</dbReference>
<keyword evidence="14" id="KW-1185">Reference proteome</keyword>
<dbReference type="AlphaFoldDB" id="A0A2B7X664"/>
<organism evidence="13 14">
    <name type="scientific">Blastomyces parvus</name>
    <dbReference type="NCBI Taxonomy" id="2060905"/>
    <lineage>
        <taxon>Eukaryota</taxon>
        <taxon>Fungi</taxon>
        <taxon>Dikarya</taxon>
        <taxon>Ascomycota</taxon>
        <taxon>Pezizomycotina</taxon>
        <taxon>Eurotiomycetes</taxon>
        <taxon>Eurotiomycetidae</taxon>
        <taxon>Onygenales</taxon>
        <taxon>Ajellomycetaceae</taxon>
        <taxon>Blastomyces</taxon>
    </lineage>
</organism>
<sequence length="426" mass="48098">MADYSSQLTTPIPAFYCCYLLRSTVRHASLYIGSTPDPSRRLAQHNGDKPGGAKRTSREKLRPWEMVAIVSGFMNRVGALQFEWAWQHTQGSRHADVERCEKQEPGLKKTCPRKGKEVKTRGKPCSSLRNILANLHTLLQSPYFSEWPLEVQFFSEDVYGAWQDCSQRVDGPLNDRTKVVTAFGSEKVCDPDRKELLGRAGRIRALNIGYEHLAEHVEKSQFLLESEEQIDCGVCKQRLDSQHDMIAICSHKLCRCASHLLCLSAHFMEAAGLDEKLVPRAGMCPACRTQLEWPILMKEMTLRLRGHEEIKRLVRRRRRAEGARKVKHLNSVNLYSEEDEIDAPKSCTRVGNIGFLNDTPPWVDGSYVGELGSSIDSANGINSDSDSVRIITPEIGLDNRRKPFTKTNCSGSYTNSSDWDNAEIIE</sequence>
<dbReference type="Pfam" id="PF01541">
    <property type="entry name" value="GIY-YIG"/>
    <property type="match status" value="1"/>
</dbReference>
<evidence type="ECO:0000259" key="11">
    <source>
        <dbReference type="PROSITE" id="PS50089"/>
    </source>
</evidence>
<name>A0A2B7X664_9EURO</name>
<evidence type="ECO:0000313" key="14">
    <source>
        <dbReference type="Proteomes" id="UP000224080"/>
    </source>
</evidence>
<dbReference type="InterPro" id="IPR035901">
    <property type="entry name" value="GIY-YIG_endonuc_sf"/>
</dbReference>
<dbReference type="Pfam" id="PF21202">
    <property type="entry name" value="SLX1_C"/>
    <property type="match status" value="1"/>
</dbReference>
<dbReference type="InterPro" id="IPR013083">
    <property type="entry name" value="Znf_RING/FYVE/PHD"/>
</dbReference>
<dbReference type="OrthoDB" id="24645at2759"/>
<dbReference type="InterPro" id="IPR027520">
    <property type="entry name" value="Slx1"/>
</dbReference>
<comment type="similarity">
    <text evidence="8">Belongs to the SLX1 family.</text>
</comment>
<dbReference type="InterPro" id="IPR000305">
    <property type="entry name" value="GIY-YIG_endonuc"/>
</dbReference>
<comment type="caution">
    <text evidence="8">Lacks conserved residue(s) required for the propagation of feature annotation.</text>
</comment>
<feature type="domain" description="RING-type" evidence="11">
    <location>
        <begin position="232"/>
        <end position="288"/>
    </location>
</feature>
<dbReference type="CDD" id="cd10455">
    <property type="entry name" value="GIY-YIG_SLX1"/>
    <property type="match status" value="1"/>
</dbReference>
<comment type="subcellular location">
    <subcellularLocation>
        <location evidence="8">Nucleus</location>
    </subcellularLocation>
</comment>
<dbReference type="EMBL" id="PDNC01000040">
    <property type="protein sequence ID" value="PGH04242.1"/>
    <property type="molecule type" value="Genomic_DNA"/>
</dbReference>
<evidence type="ECO:0000256" key="7">
    <source>
        <dbReference type="ARBA" id="ARBA00023242"/>
    </source>
</evidence>
<dbReference type="PANTHER" id="PTHR20208">
    <property type="entry name" value="STRUCTURE-SPECIFIC ENDONUCLEASE SUBUNIT SLX1"/>
    <property type="match status" value="1"/>
</dbReference>
<dbReference type="GO" id="GO:0017108">
    <property type="term" value="F:5'-flap endonuclease activity"/>
    <property type="evidence" value="ECO:0007669"/>
    <property type="project" value="InterPro"/>
</dbReference>
<evidence type="ECO:0000256" key="6">
    <source>
        <dbReference type="ARBA" id="ARBA00023204"/>
    </source>
</evidence>
<dbReference type="HAMAP" id="MF_03100">
    <property type="entry name" value="Endonuc_su_Slx1"/>
    <property type="match status" value="1"/>
</dbReference>
<dbReference type="InterPro" id="IPR048749">
    <property type="entry name" value="SLX1_C"/>
</dbReference>
<dbReference type="GO" id="GO:0008821">
    <property type="term" value="F:crossover junction DNA endonuclease activity"/>
    <property type="evidence" value="ECO:0007669"/>
    <property type="project" value="TreeGrafter"/>
</dbReference>
<evidence type="ECO:0000256" key="1">
    <source>
        <dbReference type="ARBA" id="ARBA00022722"/>
    </source>
</evidence>
<reference evidence="13 14" key="1">
    <citation type="submission" date="2017-10" db="EMBL/GenBank/DDBJ databases">
        <title>Comparative genomics in systemic dimorphic fungi from Ajellomycetaceae.</title>
        <authorList>
            <person name="Munoz J.F."/>
            <person name="Mcewen J.G."/>
            <person name="Clay O.K."/>
            <person name="Cuomo C.A."/>
        </authorList>
    </citation>
    <scope>NUCLEOTIDE SEQUENCE [LARGE SCALE GENOMIC DNA]</scope>
    <source>
        <strain evidence="13 14">UAMH130</strain>
    </source>
</reference>
<evidence type="ECO:0000256" key="4">
    <source>
        <dbReference type="ARBA" id="ARBA00022801"/>
    </source>
</evidence>
<keyword evidence="4 8" id="KW-0378">Hydrolase</keyword>
<evidence type="ECO:0000256" key="2">
    <source>
        <dbReference type="ARBA" id="ARBA00022759"/>
    </source>
</evidence>
<accession>A0A2B7X664</accession>
<dbReference type="InterPro" id="IPR001841">
    <property type="entry name" value="Znf_RING"/>
</dbReference>